<evidence type="ECO:0000313" key="8">
    <source>
        <dbReference type="Proteomes" id="UP000317839"/>
    </source>
</evidence>
<evidence type="ECO:0000256" key="6">
    <source>
        <dbReference type="SAM" id="Coils"/>
    </source>
</evidence>
<dbReference type="GO" id="GO:0015562">
    <property type="term" value="F:efflux transmembrane transporter activity"/>
    <property type="evidence" value="ECO:0007669"/>
    <property type="project" value="InterPro"/>
</dbReference>
<dbReference type="AlphaFoldDB" id="A0A545T9Q5"/>
<dbReference type="InterPro" id="IPR051906">
    <property type="entry name" value="TolC-like"/>
</dbReference>
<name>A0A545T9Q5_9GAMM</name>
<comment type="subcellular location">
    <subcellularLocation>
        <location evidence="1">Cell outer membrane</location>
    </subcellularLocation>
</comment>
<feature type="coiled-coil region" evidence="6">
    <location>
        <begin position="404"/>
        <end position="431"/>
    </location>
</feature>
<evidence type="ECO:0000256" key="1">
    <source>
        <dbReference type="ARBA" id="ARBA00004442"/>
    </source>
</evidence>
<gene>
    <name evidence="7" type="ORF">FLL45_13825</name>
</gene>
<comment type="caution">
    <text evidence="7">The sequence shown here is derived from an EMBL/GenBank/DDBJ whole genome shotgun (WGS) entry which is preliminary data.</text>
</comment>
<reference evidence="7 8" key="1">
    <citation type="submission" date="2019-06" db="EMBL/GenBank/DDBJ databases">
        <title>Draft genome of Aliikangiella marina GYP-15.</title>
        <authorList>
            <person name="Wang G."/>
        </authorList>
    </citation>
    <scope>NUCLEOTIDE SEQUENCE [LARGE SCALE GENOMIC DNA]</scope>
    <source>
        <strain evidence="7 8">GYP-15</strain>
    </source>
</reference>
<accession>A0A545T9Q5</accession>
<keyword evidence="3" id="KW-0812">Transmembrane</keyword>
<dbReference type="GO" id="GO:0015288">
    <property type="term" value="F:porin activity"/>
    <property type="evidence" value="ECO:0007669"/>
    <property type="project" value="TreeGrafter"/>
</dbReference>
<dbReference type="PANTHER" id="PTHR30026">
    <property type="entry name" value="OUTER MEMBRANE PROTEIN TOLC"/>
    <property type="match status" value="1"/>
</dbReference>
<dbReference type="Gene3D" id="1.20.1600.10">
    <property type="entry name" value="Outer membrane efflux proteins (OEP)"/>
    <property type="match status" value="1"/>
</dbReference>
<keyword evidence="4" id="KW-0472">Membrane</keyword>
<evidence type="ECO:0000256" key="4">
    <source>
        <dbReference type="ARBA" id="ARBA00023136"/>
    </source>
</evidence>
<dbReference type="PANTHER" id="PTHR30026:SF20">
    <property type="entry name" value="OUTER MEMBRANE PROTEIN TOLC"/>
    <property type="match status" value="1"/>
</dbReference>
<keyword evidence="2" id="KW-1134">Transmembrane beta strand</keyword>
<dbReference type="GO" id="GO:1990281">
    <property type="term" value="C:efflux pump complex"/>
    <property type="evidence" value="ECO:0007669"/>
    <property type="project" value="TreeGrafter"/>
</dbReference>
<dbReference type="RefSeq" id="WP_142942644.1">
    <property type="nucleotide sequence ID" value="NZ_VIKR01000003.1"/>
</dbReference>
<evidence type="ECO:0000256" key="3">
    <source>
        <dbReference type="ARBA" id="ARBA00022692"/>
    </source>
</evidence>
<dbReference type="OrthoDB" id="5607838at2"/>
<keyword evidence="8" id="KW-1185">Reference proteome</keyword>
<dbReference type="EMBL" id="VIKR01000003">
    <property type="protein sequence ID" value="TQV73937.1"/>
    <property type="molecule type" value="Genomic_DNA"/>
</dbReference>
<evidence type="ECO:0000256" key="5">
    <source>
        <dbReference type="ARBA" id="ARBA00023237"/>
    </source>
</evidence>
<feature type="coiled-coil region" evidence="6">
    <location>
        <begin position="189"/>
        <end position="216"/>
    </location>
</feature>
<dbReference type="SUPFAM" id="SSF56954">
    <property type="entry name" value="Outer membrane efflux proteins (OEP)"/>
    <property type="match status" value="1"/>
</dbReference>
<keyword evidence="5" id="KW-0998">Cell outer membrane</keyword>
<dbReference type="GO" id="GO:0009279">
    <property type="term" value="C:cell outer membrane"/>
    <property type="evidence" value="ECO:0007669"/>
    <property type="project" value="UniProtKB-SubCell"/>
</dbReference>
<evidence type="ECO:0000313" key="7">
    <source>
        <dbReference type="EMBL" id="TQV73937.1"/>
    </source>
</evidence>
<dbReference type="Proteomes" id="UP000317839">
    <property type="component" value="Unassembled WGS sequence"/>
</dbReference>
<keyword evidence="6" id="KW-0175">Coiled coil</keyword>
<organism evidence="7 8">
    <name type="scientific">Aliikangiella marina</name>
    <dbReference type="NCBI Taxonomy" id="1712262"/>
    <lineage>
        <taxon>Bacteria</taxon>
        <taxon>Pseudomonadati</taxon>
        <taxon>Pseudomonadota</taxon>
        <taxon>Gammaproteobacteria</taxon>
        <taxon>Oceanospirillales</taxon>
        <taxon>Pleioneaceae</taxon>
        <taxon>Aliikangiella</taxon>
    </lineage>
</organism>
<protein>
    <submittedName>
        <fullName evidence="7">TolC family protein</fullName>
    </submittedName>
</protein>
<evidence type="ECO:0000256" key="2">
    <source>
        <dbReference type="ARBA" id="ARBA00022452"/>
    </source>
</evidence>
<proteinExistence type="predicted"/>
<sequence>MNFISLMKLLSRRSLLFVVALLAFYLKNLTASELSMTLTEAIALAQQNDPWLEGSKHRQLALEAQSVAAGVLPDPKVSLSLANLPVDGFDFNQEPMTQVKFGVSQMFPRGETLEIEAQRLRQLSEQFPYLRIARKAQVTERVTHLWLDAHKAKESILLIESNRSLFEQLIDIVQANYASTIGRTRQQDLVRAQLELSRLDDKLIQLEEQFQIAQSQITEWLFSNLPNEPSRQLVFGKNPQIALHPQFKFLRQAKDAELVEYMTLSPQVVAVEKKITASKTNELLAKQSYKPAWGLNASYGFRDDDPNGNSRADFFSLGVSFDIPINTSSRQDNQVVVASSHTAKLKTEKWQLLRQWLAKFKSLNAKLQQLTERKKLFDDTLLPQMYQQAEAYLTAYTNDEGDFAEVVRARIAQLNSQIESLAIEVERQKTIASINYYLTQTTQVSGESK</sequence>